<dbReference type="RefSeq" id="WP_239264371.1">
    <property type="nucleotide sequence ID" value="NZ_JAKRCV010000029.1"/>
</dbReference>
<gene>
    <name evidence="2" type="ORF">MHL29_10155</name>
</gene>
<dbReference type="Proteomes" id="UP001521931">
    <property type="component" value="Unassembled WGS sequence"/>
</dbReference>
<dbReference type="SUPFAM" id="SSF51569">
    <property type="entry name" value="Aldolase"/>
    <property type="match status" value="1"/>
</dbReference>
<sequence length="303" mass="31731">MDRVSVDVRALTTTRLREPERIDHLWAARRRRPLVGDDGRLLLVACDHPARGALGVRDDGMAMASRSDTLERLATALSRPGVDGVLGTPDVLEDLLLLGLLDDAVVVGSMNRGGLQGASFELDDRFTAYAAADLARRGLDGGKMLTRVDLADEGTAATLAASARAVTELADAGLMAMVEPFWSSRGADGRVVNHLDPDSVIRSVHVAAGLGATSARTWLKLPVVDDMARVLDASTMPALLLGGDPTADPEQTYATWADALTCPSAAGLVVGRALLYPPDGDVAAAVDVAAHLVHGDPARSHPA</sequence>
<dbReference type="Gene3D" id="3.20.20.70">
    <property type="entry name" value="Aldolase class I"/>
    <property type="match status" value="1"/>
</dbReference>
<feature type="domain" description="Cgl0159-like" evidence="1">
    <location>
        <begin position="39"/>
        <end position="290"/>
    </location>
</feature>
<reference evidence="2 3" key="1">
    <citation type="submission" date="2022-02" db="EMBL/GenBank/DDBJ databases">
        <title>Uncovering new skin microbiome diversity through culturing and metagenomics.</title>
        <authorList>
            <person name="Conlan S."/>
            <person name="Deming C."/>
            <person name="Nisc Comparative Sequencing Program N."/>
            <person name="Segre J.A."/>
        </authorList>
    </citation>
    <scope>NUCLEOTIDE SEQUENCE [LARGE SCALE GENOMIC DNA]</scope>
    <source>
        <strain evidence="2 3">ACRQZ</strain>
    </source>
</reference>
<evidence type="ECO:0000313" key="2">
    <source>
        <dbReference type="EMBL" id="MCG7322246.1"/>
    </source>
</evidence>
<dbReference type="InterPro" id="IPR013785">
    <property type="entry name" value="Aldolase_TIM"/>
</dbReference>
<protein>
    <submittedName>
        <fullName evidence="2">Deoxyribose-phosphate aldolase</fullName>
    </submittedName>
</protein>
<evidence type="ECO:0000313" key="3">
    <source>
        <dbReference type="Proteomes" id="UP001521931"/>
    </source>
</evidence>
<dbReference type="InterPro" id="IPR054574">
    <property type="entry name" value="Cgl0159_dom"/>
</dbReference>
<comment type="caution">
    <text evidence="2">The sequence shown here is derived from an EMBL/GenBank/DDBJ whole genome shotgun (WGS) entry which is preliminary data.</text>
</comment>
<evidence type="ECO:0000259" key="1">
    <source>
        <dbReference type="Pfam" id="PF22649"/>
    </source>
</evidence>
<name>A0ABS9Q2Z3_9MICO</name>
<keyword evidence="3" id="KW-1185">Reference proteome</keyword>
<proteinExistence type="predicted"/>
<feature type="non-terminal residue" evidence="2">
    <location>
        <position position="303"/>
    </location>
</feature>
<dbReference type="Pfam" id="PF22649">
    <property type="entry name" value="Cgl0159"/>
    <property type="match status" value="1"/>
</dbReference>
<accession>A0ABS9Q2Z3</accession>
<organism evidence="2 3">
    <name type="scientific">Arsenicicoccus bolidensis</name>
    <dbReference type="NCBI Taxonomy" id="229480"/>
    <lineage>
        <taxon>Bacteria</taxon>
        <taxon>Bacillati</taxon>
        <taxon>Actinomycetota</taxon>
        <taxon>Actinomycetes</taxon>
        <taxon>Micrococcales</taxon>
        <taxon>Intrasporangiaceae</taxon>
        <taxon>Arsenicicoccus</taxon>
    </lineage>
</organism>
<dbReference type="EMBL" id="JAKRCV010000029">
    <property type="protein sequence ID" value="MCG7322246.1"/>
    <property type="molecule type" value="Genomic_DNA"/>
</dbReference>